<feature type="region of interest" description="Disordered" evidence="1">
    <location>
        <begin position="92"/>
        <end position="128"/>
    </location>
</feature>
<accession>A0ABR4NUL1</accession>
<dbReference type="EMBL" id="JBEVYD010000005">
    <property type="protein sequence ID" value="KAL3232417.1"/>
    <property type="molecule type" value="Genomic_DNA"/>
</dbReference>
<dbReference type="InterPro" id="IPR050185">
    <property type="entry name" value="Ub_carboxyl-term_hydrolase"/>
</dbReference>
<feature type="compositionally biased region" description="Basic and acidic residues" evidence="1">
    <location>
        <begin position="323"/>
        <end position="336"/>
    </location>
</feature>
<feature type="compositionally biased region" description="Basic and acidic residues" evidence="1">
    <location>
        <begin position="169"/>
        <end position="181"/>
    </location>
</feature>
<dbReference type="PROSITE" id="PS00973">
    <property type="entry name" value="USP_2"/>
    <property type="match status" value="1"/>
</dbReference>
<feature type="region of interest" description="Disordered" evidence="1">
    <location>
        <begin position="47"/>
        <end position="71"/>
    </location>
</feature>
<feature type="compositionally biased region" description="Basic residues" evidence="1">
    <location>
        <begin position="755"/>
        <end position="776"/>
    </location>
</feature>
<feature type="compositionally biased region" description="Basic and acidic residues" evidence="1">
    <location>
        <begin position="282"/>
        <end position="308"/>
    </location>
</feature>
<dbReference type="InterPro" id="IPR028889">
    <property type="entry name" value="USP"/>
</dbReference>
<organism evidence="3 4">
    <name type="scientific">Nakaseomyces bracarensis</name>
    <dbReference type="NCBI Taxonomy" id="273131"/>
    <lineage>
        <taxon>Eukaryota</taxon>
        <taxon>Fungi</taxon>
        <taxon>Dikarya</taxon>
        <taxon>Ascomycota</taxon>
        <taxon>Saccharomycotina</taxon>
        <taxon>Saccharomycetes</taxon>
        <taxon>Saccharomycetales</taxon>
        <taxon>Saccharomycetaceae</taxon>
        <taxon>Nakaseomyces</taxon>
    </lineage>
</organism>
<dbReference type="InterPro" id="IPR018200">
    <property type="entry name" value="USP_CS"/>
</dbReference>
<dbReference type="Gene3D" id="3.90.70.10">
    <property type="entry name" value="Cysteine proteinases"/>
    <property type="match status" value="1"/>
</dbReference>
<evidence type="ECO:0000256" key="1">
    <source>
        <dbReference type="SAM" id="MobiDB-lite"/>
    </source>
</evidence>
<dbReference type="Pfam" id="PF00443">
    <property type="entry name" value="UCH"/>
    <property type="match status" value="1"/>
</dbReference>
<name>A0ABR4NUL1_9SACH</name>
<proteinExistence type="predicted"/>
<evidence type="ECO:0000313" key="3">
    <source>
        <dbReference type="EMBL" id="KAL3232417.1"/>
    </source>
</evidence>
<sequence length="776" mass="88196">MTTQENIKPLVDRILNNPVQFRRANVKMQNASDGDKSSYIVIGKHNHINNNHNRDDEPGEEQDENVHAEVKKRKIPSSVAEALNWYTKAALGEAQKKKRKGSDESIENEKPVVMENEAHPASDSSDSDVFHEASEYVEDITTITEPTTQSSDLLGEDLGEDIGEDLGEEIKLDNDPKDEVNTKVAADTPAVSVESGHVEEGNSTSNIETDTDKNPDKVKTGAEKQKRFPKGSIAKELLQLQRDNQDYEREQAMIREIRKAREEERLLAEKEGKKSENRKKRKADDAEVELAEKDNGDEKVLKPGKMEIDEAQENNLETKSNNVKKESEKVDGEKTGNEVHLSAKSVTPPAMIVDISDFYQLDEDFNDRGCIENSRIRKNWGAKYATKRPKGLLNHGVTCYTNAAVQALLHIPAVQHYLNDISRGKYPDITSNTISYILADTSKRIWGLDGKKSSYINPRKLITRLDDINCMMSEWQQEDSHEYFMSLMSRLQEDSVPKGHKMTESIIYDIFGGLLKQTVTCNSCGEISTTEQPFYDLSLHLKGKKMDDESNKESSGNSDTNESKSTRYSIEKSIKDFFNAELIRVDKEKKGYVCEKCYKTTNALKRNTILRAPETLLVHLKKFRFNGTSSSKMKQAVSYPMFLDLTEYCEYTGKMLPVKYQLLSVVVHEGRSLSSGHYIAHCRQPDGSWETYDDEYINKITERDVLKERNAYYVLYTRLTPKSIKLVDENDAIASASNKAKPDHNNNHSNSGNNSKKRNSNSKKHSKKSKRRKFNW</sequence>
<dbReference type="InterPro" id="IPR038765">
    <property type="entry name" value="Papain-like_cys_pep_sf"/>
</dbReference>
<dbReference type="PROSITE" id="PS50235">
    <property type="entry name" value="USP_3"/>
    <property type="match status" value="1"/>
</dbReference>
<feature type="compositionally biased region" description="Basic and acidic residues" evidence="1">
    <location>
        <begin position="210"/>
        <end position="226"/>
    </location>
</feature>
<evidence type="ECO:0000259" key="2">
    <source>
        <dbReference type="PROSITE" id="PS50235"/>
    </source>
</evidence>
<dbReference type="InterPro" id="IPR001394">
    <property type="entry name" value="Peptidase_C19_UCH"/>
</dbReference>
<comment type="caution">
    <text evidence="3">The sequence shown here is derived from an EMBL/GenBank/DDBJ whole genome shotgun (WGS) entry which is preliminary data.</text>
</comment>
<feature type="domain" description="USP" evidence="2">
    <location>
        <begin position="390"/>
        <end position="719"/>
    </location>
</feature>
<dbReference type="PANTHER" id="PTHR21646">
    <property type="entry name" value="UBIQUITIN CARBOXYL-TERMINAL HYDROLASE"/>
    <property type="match status" value="1"/>
</dbReference>
<dbReference type="SUPFAM" id="SSF54001">
    <property type="entry name" value="Cysteine proteinases"/>
    <property type="match status" value="1"/>
</dbReference>
<gene>
    <name evidence="3" type="ORF">RNJ44_04333</name>
</gene>
<feature type="region of interest" description="Disordered" evidence="1">
    <location>
        <begin position="735"/>
        <end position="776"/>
    </location>
</feature>
<feature type="region of interest" description="Disordered" evidence="1">
    <location>
        <begin position="546"/>
        <end position="566"/>
    </location>
</feature>
<protein>
    <recommendedName>
        <fullName evidence="2">USP domain-containing protein</fullName>
    </recommendedName>
</protein>
<keyword evidence="4" id="KW-1185">Reference proteome</keyword>
<evidence type="ECO:0000313" key="4">
    <source>
        <dbReference type="Proteomes" id="UP001623330"/>
    </source>
</evidence>
<reference evidence="3 4" key="1">
    <citation type="submission" date="2024-05" db="EMBL/GenBank/DDBJ databases">
        <title>Long read based assembly of the Candida bracarensis genome reveals expanded adhesin content.</title>
        <authorList>
            <person name="Marcet-Houben M."/>
            <person name="Ksiezopolska E."/>
            <person name="Gabaldon T."/>
        </authorList>
    </citation>
    <scope>NUCLEOTIDE SEQUENCE [LARGE SCALE GENOMIC DNA]</scope>
    <source>
        <strain evidence="3 4">CBM6</strain>
    </source>
</reference>
<feature type="region of interest" description="Disordered" evidence="1">
    <location>
        <begin position="268"/>
        <end position="336"/>
    </location>
</feature>
<dbReference type="Proteomes" id="UP001623330">
    <property type="component" value="Unassembled WGS sequence"/>
</dbReference>
<feature type="compositionally biased region" description="Basic and acidic residues" evidence="1">
    <location>
        <begin position="101"/>
        <end position="120"/>
    </location>
</feature>
<feature type="region of interest" description="Disordered" evidence="1">
    <location>
        <begin position="169"/>
        <end position="246"/>
    </location>
</feature>